<reference evidence="2" key="1">
    <citation type="journal article" date="2020" name="Fungal Divers.">
        <title>Resolving the Mortierellaceae phylogeny through synthesis of multi-gene phylogenetics and phylogenomics.</title>
        <authorList>
            <person name="Vandepol N."/>
            <person name="Liber J."/>
            <person name="Desiro A."/>
            <person name="Na H."/>
            <person name="Kennedy M."/>
            <person name="Barry K."/>
            <person name="Grigoriev I.V."/>
            <person name="Miller A.N."/>
            <person name="O'Donnell K."/>
            <person name="Stajich J.E."/>
            <person name="Bonito G."/>
        </authorList>
    </citation>
    <scope>NUCLEOTIDE SEQUENCE</scope>
    <source>
        <strain evidence="2">NRRL 2591</strain>
    </source>
</reference>
<dbReference type="SUPFAM" id="SSF52047">
    <property type="entry name" value="RNI-like"/>
    <property type="match status" value="1"/>
</dbReference>
<dbReference type="AlphaFoldDB" id="A0A9P6F8W5"/>
<dbReference type="SUPFAM" id="SSF81383">
    <property type="entry name" value="F-box domain"/>
    <property type="match status" value="1"/>
</dbReference>
<comment type="caution">
    <text evidence="2">The sequence shown here is derived from an EMBL/GenBank/DDBJ whole genome shotgun (WGS) entry which is preliminary data.</text>
</comment>
<keyword evidence="3" id="KW-1185">Reference proteome</keyword>
<dbReference type="InterPro" id="IPR032675">
    <property type="entry name" value="LRR_dom_sf"/>
</dbReference>
<name>A0A9P6F8W5_9FUNG</name>
<dbReference type="InterPro" id="IPR036047">
    <property type="entry name" value="F-box-like_dom_sf"/>
</dbReference>
<proteinExistence type="predicted"/>
<accession>A0A9P6F8W5</accession>
<gene>
    <name evidence="2" type="ORF">EC957_011220</name>
</gene>
<evidence type="ECO:0000313" key="3">
    <source>
        <dbReference type="Proteomes" id="UP000723463"/>
    </source>
</evidence>
<dbReference type="Pfam" id="PF12937">
    <property type="entry name" value="F-box-like"/>
    <property type="match status" value="1"/>
</dbReference>
<feature type="domain" description="F-box" evidence="1">
    <location>
        <begin position="14"/>
        <end position="52"/>
    </location>
</feature>
<dbReference type="EMBL" id="JAAAXW010000077">
    <property type="protein sequence ID" value="KAF9545150.1"/>
    <property type="molecule type" value="Genomic_DNA"/>
</dbReference>
<protein>
    <recommendedName>
        <fullName evidence="1">F-box domain-containing protein</fullName>
    </recommendedName>
</protein>
<dbReference type="Proteomes" id="UP000723463">
    <property type="component" value="Unassembled WGS sequence"/>
</dbReference>
<dbReference type="Gene3D" id="1.20.1280.50">
    <property type="match status" value="1"/>
</dbReference>
<dbReference type="Gene3D" id="3.80.10.10">
    <property type="entry name" value="Ribonuclease Inhibitor"/>
    <property type="match status" value="1"/>
</dbReference>
<evidence type="ECO:0000259" key="1">
    <source>
        <dbReference type="Pfam" id="PF12937"/>
    </source>
</evidence>
<dbReference type="InterPro" id="IPR001810">
    <property type="entry name" value="F-box_dom"/>
</dbReference>
<sequence>MAKSSTSDRALGLPELLAQIAVHLSPPSLAVCARVSHHWNDNFTPPLWHTIDDSLYFWPTLLHLYEHLDQVRQIRRVQDRIRHGLQKYGHHIRHLSVTNEDFAKVVSQDGASLRLESLSIVWSTRSFNWTDGLDMLTPDTLAVEKEAVAVVEKGGILHPDAAFNWNFTKDDWVLIQKFWLLVFRVPGLRSFKFFVPEHRELLKVITPQFFRGPLAAQFRTLTSVQLDFEQLDLLDFLETLPNLQHLYTGYDSIKDGTLKKVYPRLRTLVIDQTLSGTTFYNLLKHLPGLEHFGVGSVLKILEHENCYGYNNNNENDGIPVQLRGLHLLDEFDEFDYDTMADIAYDILPGLPFLTELTIDAVYPSLGFVLVTYCRQLEVFRCSENIDSIHCDGINERRGINVMSDLLESCPRLRVFDAITHEIIPNRIIRNPWVCKNLEVFRCQLTGFSRLDSDEELVYKGVVQAMESTRDMILSEEQDEICDQHQRCQTQHHQVYDRLASLTELRILDLGHQLINPEHRNNSDPYVESLNRESHAGRTYIHDNGPIFGSMELSLPSGLARLRTLKKLEVFGFTGVDHRIREPELEWMAKAWPHLEVMRGLCEGQILGAVDCYVTSALRRKMQKLRPDVRHENFEPEGSTSVCLRRLF</sequence>
<evidence type="ECO:0000313" key="2">
    <source>
        <dbReference type="EMBL" id="KAF9545150.1"/>
    </source>
</evidence>
<organism evidence="2 3">
    <name type="scientific">Mortierella hygrophila</name>
    <dbReference type="NCBI Taxonomy" id="979708"/>
    <lineage>
        <taxon>Eukaryota</taxon>
        <taxon>Fungi</taxon>
        <taxon>Fungi incertae sedis</taxon>
        <taxon>Mucoromycota</taxon>
        <taxon>Mortierellomycotina</taxon>
        <taxon>Mortierellomycetes</taxon>
        <taxon>Mortierellales</taxon>
        <taxon>Mortierellaceae</taxon>
        <taxon>Mortierella</taxon>
    </lineage>
</organism>